<keyword evidence="2" id="KW-0645">Protease</keyword>
<keyword evidence="12" id="KW-1185">Reference proteome</keyword>
<keyword evidence="5" id="KW-0720">Serine protease</keyword>
<dbReference type="InterPro" id="IPR004236">
    <property type="entry name" value="Pept_S1_alpha_lytic"/>
</dbReference>
<dbReference type="InterPro" id="IPR001316">
    <property type="entry name" value="Pept_S1A_streptogrisin"/>
</dbReference>
<name>A0ABW1NY72_9PSEU</name>
<evidence type="ECO:0000259" key="10">
    <source>
        <dbReference type="Pfam" id="PF02983"/>
    </source>
</evidence>
<feature type="signal peptide" evidence="8">
    <location>
        <begin position="1"/>
        <end position="28"/>
    </location>
</feature>
<accession>A0ABW1NY72</accession>
<dbReference type="Proteomes" id="UP001596220">
    <property type="component" value="Unassembled WGS sequence"/>
</dbReference>
<dbReference type="Gene3D" id="2.40.10.10">
    <property type="entry name" value="Trypsin-like serine proteases"/>
    <property type="match status" value="2"/>
</dbReference>
<feature type="domain" description="Peptidase S1A alpha-lytic prodomain" evidence="10">
    <location>
        <begin position="124"/>
        <end position="182"/>
    </location>
</feature>
<dbReference type="SUPFAM" id="SSF50494">
    <property type="entry name" value="Trypsin-like serine proteases"/>
    <property type="match status" value="1"/>
</dbReference>
<dbReference type="Pfam" id="PF02983">
    <property type="entry name" value="Pro_Al_protease"/>
    <property type="match status" value="1"/>
</dbReference>
<keyword evidence="6" id="KW-0865">Zymogen</keyword>
<gene>
    <name evidence="11" type="ORF">ACFP3R_01275</name>
</gene>
<dbReference type="CDD" id="cd21112">
    <property type="entry name" value="alphaLP-like"/>
    <property type="match status" value="1"/>
</dbReference>
<dbReference type="SUPFAM" id="SSF54806">
    <property type="entry name" value="Alpha-lytic protease prodomain"/>
    <property type="match status" value="1"/>
</dbReference>
<dbReference type="RefSeq" id="WP_380631892.1">
    <property type="nucleotide sequence ID" value="NZ_JBHSQO010000001.1"/>
</dbReference>
<keyword evidence="7" id="KW-1015">Disulfide bond</keyword>
<dbReference type="Gene3D" id="3.30.300.50">
    <property type="match status" value="2"/>
</dbReference>
<dbReference type="InterPro" id="IPR009003">
    <property type="entry name" value="Peptidase_S1_PA"/>
</dbReference>
<keyword evidence="4" id="KW-0378">Hydrolase</keyword>
<dbReference type="EMBL" id="JBHSQO010000001">
    <property type="protein sequence ID" value="MFC6087896.1"/>
    <property type="molecule type" value="Genomic_DNA"/>
</dbReference>
<evidence type="ECO:0000256" key="6">
    <source>
        <dbReference type="ARBA" id="ARBA00023145"/>
    </source>
</evidence>
<dbReference type="PRINTS" id="PR00861">
    <property type="entry name" value="ALYTICPTASE"/>
</dbReference>
<reference evidence="12" key="1">
    <citation type="journal article" date="2019" name="Int. J. Syst. Evol. Microbiol.">
        <title>The Global Catalogue of Microorganisms (GCM) 10K type strain sequencing project: providing services to taxonomists for standard genome sequencing and annotation.</title>
        <authorList>
            <consortium name="The Broad Institute Genomics Platform"/>
            <consortium name="The Broad Institute Genome Sequencing Center for Infectious Disease"/>
            <person name="Wu L."/>
            <person name="Ma J."/>
        </authorList>
    </citation>
    <scope>NUCLEOTIDE SEQUENCE [LARGE SCALE GENOMIC DNA]</scope>
    <source>
        <strain evidence="12">CGMCC 4.7246</strain>
    </source>
</reference>
<comment type="similarity">
    <text evidence="1">Belongs to the peptidase S1 family.</text>
</comment>
<evidence type="ECO:0000313" key="11">
    <source>
        <dbReference type="EMBL" id="MFC6087896.1"/>
    </source>
</evidence>
<dbReference type="InterPro" id="IPR043504">
    <property type="entry name" value="Peptidase_S1_PA_chymotrypsin"/>
</dbReference>
<dbReference type="PIRSF" id="PIRSF001134">
    <property type="entry name" value="Streptogrisin"/>
    <property type="match status" value="1"/>
</dbReference>
<feature type="chain" id="PRO_5046399985" evidence="8">
    <location>
        <begin position="29"/>
        <end position="386"/>
    </location>
</feature>
<evidence type="ECO:0000256" key="4">
    <source>
        <dbReference type="ARBA" id="ARBA00022801"/>
    </source>
</evidence>
<organism evidence="11 12">
    <name type="scientific">Saccharothrix lopnurensis</name>
    <dbReference type="NCBI Taxonomy" id="1670621"/>
    <lineage>
        <taxon>Bacteria</taxon>
        <taxon>Bacillati</taxon>
        <taxon>Actinomycetota</taxon>
        <taxon>Actinomycetes</taxon>
        <taxon>Pseudonocardiales</taxon>
        <taxon>Pseudonocardiaceae</taxon>
        <taxon>Saccharothrix</taxon>
    </lineage>
</organism>
<dbReference type="Pfam" id="PF00089">
    <property type="entry name" value="Trypsin"/>
    <property type="match status" value="1"/>
</dbReference>
<sequence length="386" mass="40208">MTSSRTVRLVGAVVFAVGLAVPSLPATAAPAEVAATSSTSAPRASLGMAEAMKRDFGLTSQGVETRLAQEEKARGAELLARKLYGSSYAGSWFDPATGRLAVAVAGEAATARTGLDVTVVPVAHTYAQLDAAKTAIDRQAGKAAPAGVNGWYVDVRTNAVVVTVNRHRVDAAVESFLATAKAVHGAVRVVEEDHSPVPYADVVGGWPYWINNAGRCSIGFAVHGGFVTAGHCGTPGAQATDQYGALYGYFAGSTFPYYDYAWVRTVAGVNLWGYMEGYDGYWYYVRGSAQVPVGSGVCRSGSTTGVRCNYIQARGQTVNYPQGTIYNLTRTNVCAEPGDSGGSWLSSNQAQGVTSGGSGNCSTGGTTFYQEVNPILAAYGLSLVLT</sequence>
<protein>
    <submittedName>
        <fullName evidence="11">S1 family peptidase</fullName>
    </submittedName>
</protein>
<keyword evidence="3 8" id="KW-0732">Signal</keyword>
<evidence type="ECO:0000256" key="3">
    <source>
        <dbReference type="ARBA" id="ARBA00022729"/>
    </source>
</evidence>
<feature type="domain" description="Peptidase S1" evidence="9">
    <location>
        <begin position="217"/>
        <end position="375"/>
    </location>
</feature>
<evidence type="ECO:0000313" key="12">
    <source>
        <dbReference type="Proteomes" id="UP001596220"/>
    </source>
</evidence>
<evidence type="ECO:0000256" key="8">
    <source>
        <dbReference type="SAM" id="SignalP"/>
    </source>
</evidence>
<evidence type="ECO:0000256" key="1">
    <source>
        <dbReference type="ARBA" id="ARBA00007664"/>
    </source>
</evidence>
<proteinExistence type="inferred from homology"/>
<evidence type="ECO:0000256" key="5">
    <source>
        <dbReference type="ARBA" id="ARBA00022825"/>
    </source>
</evidence>
<comment type="caution">
    <text evidence="11">The sequence shown here is derived from an EMBL/GenBank/DDBJ whole genome shotgun (WGS) entry which is preliminary data.</text>
</comment>
<dbReference type="InterPro" id="IPR001254">
    <property type="entry name" value="Trypsin_dom"/>
</dbReference>
<dbReference type="InterPro" id="IPR035070">
    <property type="entry name" value="Streptogrisin_prodomain"/>
</dbReference>
<dbReference type="InterPro" id="IPR037295">
    <property type="entry name" value="Alpha-lytic_protease_prodomain"/>
</dbReference>
<evidence type="ECO:0000256" key="2">
    <source>
        <dbReference type="ARBA" id="ARBA00022670"/>
    </source>
</evidence>
<evidence type="ECO:0000256" key="7">
    <source>
        <dbReference type="ARBA" id="ARBA00023157"/>
    </source>
</evidence>
<evidence type="ECO:0000259" key="9">
    <source>
        <dbReference type="Pfam" id="PF00089"/>
    </source>
</evidence>